<dbReference type="Proteomes" id="UP000007635">
    <property type="component" value="Chromosome XVI"/>
</dbReference>
<dbReference type="GO" id="GO:0030246">
    <property type="term" value="F:carbohydrate binding"/>
    <property type="evidence" value="ECO:0007669"/>
    <property type="project" value="UniProtKB-KW"/>
</dbReference>
<accession>G3P102</accession>
<dbReference type="CDD" id="cd03590">
    <property type="entry name" value="CLECT_DC-SIGN_like"/>
    <property type="match status" value="1"/>
</dbReference>
<feature type="domain" description="C-type lectin" evidence="3">
    <location>
        <begin position="2"/>
        <end position="125"/>
    </location>
</feature>
<keyword evidence="2" id="KW-1015">Disulfide bond</keyword>
<name>G3P102_GASAC</name>
<dbReference type="STRING" id="69293.ENSGACP00000011275"/>
<dbReference type="PROSITE" id="PS00615">
    <property type="entry name" value="C_TYPE_LECTIN_1"/>
    <property type="match status" value="1"/>
</dbReference>
<dbReference type="eggNOG" id="KOG4297">
    <property type="taxonomic scope" value="Eukaryota"/>
</dbReference>
<sequence>MFRCSCYLLSTRDGSWENGRKDCRDQGADLVIIDSLEEQKFLSNFTTSRSWFGLSDKDIEGTWKWIDGTPLTAAYWYRDANVVEPNNEGGGSIEGEDCADIEPKPNPQYSWNDLSCNFALRWICEKLA</sequence>
<dbReference type="Gene3D" id="3.10.100.10">
    <property type="entry name" value="Mannose-Binding Protein A, subunit A"/>
    <property type="match status" value="1"/>
</dbReference>
<evidence type="ECO:0000256" key="2">
    <source>
        <dbReference type="ARBA" id="ARBA00023157"/>
    </source>
</evidence>
<dbReference type="InParanoid" id="G3P102"/>
<reference evidence="4" key="2">
    <citation type="submission" date="2025-08" db="UniProtKB">
        <authorList>
            <consortium name="Ensembl"/>
        </authorList>
    </citation>
    <scope>IDENTIFICATION</scope>
</reference>
<dbReference type="GeneTree" id="ENSGT01030000234575"/>
<dbReference type="InterPro" id="IPR050111">
    <property type="entry name" value="C-type_lectin/snaclec_domain"/>
</dbReference>
<reference evidence="4" key="3">
    <citation type="submission" date="2025-09" db="UniProtKB">
        <authorList>
            <consortium name="Ensembl"/>
        </authorList>
    </citation>
    <scope>IDENTIFICATION</scope>
</reference>
<evidence type="ECO:0000256" key="1">
    <source>
        <dbReference type="ARBA" id="ARBA00022734"/>
    </source>
</evidence>
<evidence type="ECO:0000259" key="3">
    <source>
        <dbReference type="PROSITE" id="PS50041"/>
    </source>
</evidence>
<dbReference type="InterPro" id="IPR016187">
    <property type="entry name" value="CTDL_fold"/>
</dbReference>
<dbReference type="InterPro" id="IPR016186">
    <property type="entry name" value="C-type_lectin-like/link_sf"/>
</dbReference>
<dbReference type="InterPro" id="IPR001304">
    <property type="entry name" value="C-type_lectin-like"/>
</dbReference>
<dbReference type="PANTHER" id="PTHR22803">
    <property type="entry name" value="MANNOSE, PHOSPHOLIPASE, LECTIN RECEPTOR RELATED"/>
    <property type="match status" value="1"/>
</dbReference>
<proteinExistence type="predicted"/>
<organism evidence="4 5">
    <name type="scientific">Gasterosteus aculeatus aculeatus</name>
    <name type="common">three-spined stickleback</name>
    <dbReference type="NCBI Taxonomy" id="481459"/>
    <lineage>
        <taxon>Eukaryota</taxon>
        <taxon>Metazoa</taxon>
        <taxon>Chordata</taxon>
        <taxon>Craniata</taxon>
        <taxon>Vertebrata</taxon>
        <taxon>Euteleostomi</taxon>
        <taxon>Actinopterygii</taxon>
        <taxon>Neopterygii</taxon>
        <taxon>Teleostei</taxon>
        <taxon>Neoteleostei</taxon>
        <taxon>Acanthomorphata</taxon>
        <taxon>Eupercaria</taxon>
        <taxon>Perciformes</taxon>
        <taxon>Cottioidei</taxon>
        <taxon>Gasterosteales</taxon>
        <taxon>Gasterosteidae</taxon>
        <taxon>Gasterosteus</taxon>
    </lineage>
</organism>
<evidence type="ECO:0000313" key="5">
    <source>
        <dbReference type="Proteomes" id="UP000007635"/>
    </source>
</evidence>
<protein>
    <recommendedName>
        <fullName evidence="3">C-type lectin domain-containing protein</fullName>
    </recommendedName>
</protein>
<dbReference type="Ensembl" id="ENSGACT00000011298.2">
    <property type="protein sequence ID" value="ENSGACP00000011275.2"/>
    <property type="gene ID" value="ENSGACG00000023565.1"/>
</dbReference>
<dbReference type="Pfam" id="PF00059">
    <property type="entry name" value="Lectin_C"/>
    <property type="match status" value="1"/>
</dbReference>
<dbReference type="Bgee" id="ENSGACG00000008534">
    <property type="expression patterns" value="Expressed in spleen and 3 other cell types or tissues"/>
</dbReference>
<dbReference type="SMART" id="SM00034">
    <property type="entry name" value="CLECT"/>
    <property type="match status" value="1"/>
</dbReference>
<evidence type="ECO:0000313" key="4">
    <source>
        <dbReference type="Ensembl" id="ENSGACP00000011275.2"/>
    </source>
</evidence>
<keyword evidence="1" id="KW-0430">Lectin</keyword>
<dbReference type="SUPFAM" id="SSF56436">
    <property type="entry name" value="C-type lectin-like"/>
    <property type="match status" value="1"/>
</dbReference>
<dbReference type="AlphaFoldDB" id="G3P102"/>
<dbReference type="PROSITE" id="PS50041">
    <property type="entry name" value="C_TYPE_LECTIN_2"/>
    <property type="match status" value="1"/>
</dbReference>
<dbReference type="InterPro" id="IPR033989">
    <property type="entry name" value="CD209-like_CTLD"/>
</dbReference>
<dbReference type="OMA" id="CENNITE"/>
<dbReference type="InterPro" id="IPR018378">
    <property type="entry name" value="C-type_lectin_CS"/>
</dbReference>
<reference evidence="4 5" key="1">
    <citation type="journal article" date="2021" name="G3 (Bethesda)">
        <title>Improved contiguity of the threespine stickleback genome using long-read sequencing.</title>
        <authorList>
            <person name="Nath S."/>
            <person name="Shaw D.E."/>
            <person name="White M.A."/>
        </authorList>
    </citation>
    <scope>NUCLEOTIDE SEQUENCE [LARGE SCALE GENOMIC DNA]</scope>
    <source>
        <strain evidence="4 5">Lake Benthic</strain>
    </source>
</reference>
<keyword evidence="5" id="KW-1185">Reference proteome</keyword>